<dbReference type="InterPro" id="IPR039046">
    <property type="entry name" value="PDPK1"/>
</dbReference>
<feature type="region of interest" description="Disordered" evidence="13">
    <location>
        <begin position="1"/>
        <end position="25"/>
    </location>
</feature>
<name>A0ABP0EYV1_CLALP</name>
<reference evidence="15 16" key="1">
    <citation type="submission" date="2024-02" db="EMBL/GenBank/DDBJ databases">
        <authorList>
            <person name="Daric V."/>
            <person name="Darras S."/>
        </authorList>
    </citation>
    <scope>NUCLEOTIDE SEQUENCE [LARGE SCALE GENOMIC DNA]</scope>
</reference>
<keyword evidence="8 11" id="KW-0067">ATP-binding</keyword>
<evidence type="ECO:0000259" key="14">
    <source>
        <dbReference type="PROSITE" id="PS50011"/>
    </source>
</evidence>
<evidence type="ECO:0000256" key="6">
    <source>
        <dbReference type="ARBA" id="ARBA00022741"/>
    </source>
</evidence>
<dbReference type="EC" id="2.7.11.1" evidence="2"/>
<dbReference type="PROSITE" id="PS00107">
    <property type="entry name" value="PROTEIN_KINASE_ATP"/>
    <property type="match status" value="1"/>
</dbReference>
<dbReference type="Pfam" id="PF00069">
    <property type="entry name" value="Pkinase"/>
    <property type="match status" value="1"/>
</dbReference>
<evidence type="ECO:0000256" key="1">
    <source>
        <dbReference type="ARBA" id="ARBA00010006"/>
    </source>
</evidence>
<protein>
    <recommendedName>
        <fullName evidence="3">3-phosphoinositide-dependent protein kinase 1</fullName>
        <ecNumber evidence="2">2.7.11.1</ecNumber>
    </recommendedName>
</protein>
<evidence type="ECO:0000256" key="4">
    <source>
        <dbReference type="ARBA" id="ARBA00022527"/>
    </source>
</evidence>
<dbReference type="InterPro" id="IPR000719">
    <property type="entry name" value="Prot_kinase_dom"/>
</dbReference>
<dbReference type="SUPFAM" id="SSF50729">
    <property type="entry name" value="PH domain-like"/>
    <property type="match status" value="1"/>
</dbReference>
<dbReference type="PANTHER" id="PTHR24356">
    <property type="entry name" value="SERINE/THREONINE-PROTEIN KINASE"/>
    <property type="match status" value="1"/>
</dbReference>
<evidence type="ECO:0000313" key="16">
    <source>
        <dbReference type="Proteomes" id="UP001642483"/>
    </source>
</evidence>
<evidence type="ECO:0000256" key="10">
    <source>
        <dbReference type="ARBA" id="ARBA00048679"/>
    </source>
</evidence>
<comment type="similarity">
    <text evidence="1">Belongs to the protein kinase superfamily. AGC Ser/Thr protein kinase family. PDPK1 subfamily.</text>
</comment>
<dbReference type="InterPro" id="IPR008271">
    <property type="entry name" value="Ser/Thr_kinase_AS"/>
</dbReference>
<evidence type="ECO:0000256" key="8">
    <source>
        <dbReference type="ARBA" id="ARBA00022840"/>
    </source>
</evidence>
<dbReference type="Gene3D" id="1.10.510.10">
    <property type="entry name" value="Transferase(Phosphotransferase) domain 1"/>
    <property type="match status" value="1"/>
</dbReference>
<dbReference type="EMBL" id="CAWYQH010000001">
    <property type="protein sequence ID" value="CAK8671340.1"/>
    <property type="molecule type" value="Genomic_DNA"/>
</dbReference>
<keyword evidence="16" id="KW-1185">Reference proteome</keyword>
<keyword evidence="6 11" id="KW-0547">Nucleotide-binding</keyword>
<gene>
    <name evidence="15" type="ORF">CVLEPA_LOCUS387</name>
</gene>
<dbReference type="PANTHER" id="PTHR24356:SF163">
    <property type="entry name" value="3-PHOSPHOINOSITIDE-DEPENDENT PROTEIN KINASE 1-RELATED"/>
    <property type="match status" value="1"/>
</dbReference>
<keyword evidence="7" id="KW-0418">Kinase</keyword>
<dbReference type="InterPro" id="IPR011009">
    <property type="entry name" value="Kinase-like_dom_sf"/>
</dbReference>
<comment type="caution">
    <text evidence="15">The sequence shown here is derived from an EMBL/GenBank/DDBJ whole genome shotgun (WGS) entry which is preliminary data.</text>
</comment>
<evidence type="ECO:0000256" key="12">
    <source>
        <dbReference type="RuleBase" id="RU000304"/>
    </source>
</evidence>
<evidence type="ECO:0000256" key="9">
    <source>
        <dbReference type="ARBA" id="ARBA00047899"/>
    </source>
</evidence>
<dbReference type="Gene3D" id="2.30.29.30">
    <property type="entry name" value="Pleckstrin-homology domain (PH domain)/Phosphotyrosine-binding domain (PTB)"/>
    <property type="match status" value="1"/>
</dbReference>
<evidence type="ECO:0000256" key="11">
    <source>
        <dbReference type="PROSITE-ProRule" id="PRU10141"/>
    </source>
</evidence>
<sequence>MAENGENSDGGQKTKPPIKKKRPEDFRFGPILGEGSYSTVKLACEISTGREFAMKILEKRHIVKEKKVPQVEREKKVLSRLDHPFFVKLYFTFQDPERLYFGLSVARKGELLSKIKQLGKFDVDCTRFYSAQIVSALQHLHSLNIIHRDLKPENILFNDLMQIQITDFGTAKEVTESDLETPKASSFVGTAQYVSPELLKDKQAGVSSDLWALGCIIFQMLSGKFPFQAPNEYLIFQQILSCRYELPDYFPDDAKDLITNLLQLDPLKRIGCPTCGGYDALMSHPFFKGINWDTLLIAPAPQVMLHLADNSSDDEENDDVSQITDNFDQVFMTELKKQASEKRKGRGSDESLALSEPDDISGFGLSACMSEEERERWMRKQHQSEWDYFAKGKLILKRGQLEKKRKLSVKVREFILTEGPKLLYIDPVSKEVKGEIPWSSELRTEPRSFRIFYIHTPNRTYHLIDKTNNAMKWCKKIDEIKKFYFGRK</sequence>
<evidence type="ECO:0000256" key="3">
    <source>
        <dbReference type="ARBA" id="ARBA00018538"/>
    </source>
</evidence>
<feature type="binding site" evidence="11">
    <location>
        <position position="55"/>
    </location>
    <ligand>
        <name>ATP</name>
        <dbReference type="ChEBI" id="CHEBI:30616"/>
    </ligand>
</feature>
<dbReference type="SUPFAM" id="SSF56112">
    <property type="entry name" value="Protein kinase-like (PK-like)"/>
    <property type="match status" value="1"/>
</dbReference>
<dbReference type="InterPro" id="IPR050236">
    <property type="entry name" value="Ser_Thr_kinase_AGC"/>
</dbReference>
<feature type="compositionally biased region" description="Polar residues" evidence="13">
    <location>
        <begin position="1"/>
        <end position="11"/>
    </location>
</feature>
<proteinExistence type="inferred from homology"/>
<dbReference type="Proteomes" id="UP001642483">
    <property type="component" value="Unassembled WGS sequence"/>
</dbReference>
<dbReference type="InterPro" id="IPR017441">
    <property type="entry name" value="Protein_kinase_ATP_BS"/>
</dbReference>
<keyword evidence="4 12" id="KW-0723">Serine/threonine-protein kinase</keyword>
<evidence type="ECO:0000256" key="13">
    <source>
        <dbReference type="SAM" id="MobiDB-lite"/>
    </source>
</evidence>
<dbReference type="SMART" id="SM00220">
    <property type="entry name" value="S_TKc"/>
    <property type="match status" value="1"/>
</dbReference>
<dbReference type="PROSITE" id="PS50011">
    <property type="entry name" value="PROTEIN_KINASE_DOM"/>
    <property type="match status" value="1"/>
</dbReference>
<dbReference type="InterPro" id="IPR033931">
    <property type="entry name" value="PDK1-typ_PH"/>
</dbReference>
<feature type="domain" description="Protein kinase" evidence="14">
    <location>
        <begin position="26"/>
        <end position="287"/>
    </location>
</feature>
<dbReference type="CDD" id="cd05581">
    <property type="entry name" value="STKc_PDK1"/>
    <property type="match status" value="1"/>
</dbReference>
<dbReference type="PROSITE" id="PS00108">
    <property type="entry name" value="PROTEIN_KINASE_ST"/>
    <property type="match status" value="1"/>
</dbReference>
<dbReference type="Pfam" id="PF14593">
    <property type="entry name" value="PH_3"/>
    <property type="match status" value="1"/>
</dbReference>
<comment type="catalytic activity">
    <reaction evidence="10">
        <text>L-seryl-[protein] + ATP = O-phospho-L-seryl-[protein] + ADP + H(+)</text>
        <dbReference type="Rhea" id="RHEA:17989"/>
        <dbReference type="Rhea" id="RHEA-COMP:9863"/>
        <dbReference type="Rhea" id="RHEA-COMP:11604"/>
        <dbReference type="ChEBI" id="CHEBI:15378"/>
        <dbReference type="ChEBI" id="CHEBI:29999"/>
        <dbReference type="ChEBI" id="CHEBI:30616"/>
        <dbReference type="ChEBI" id="CHEBI:83421"/>
        <dbReference type="ChEBI" id="CHEBI:456216"/>
        <dbReference type="EC" id="2.7.11.1"/>
    </reaction>
</comment>
<evidence type="ECO:0000256" key="5">
    <source>
        <dbReference type="ARBA" id="ARBA00022679"/>
    </source>
</evidence>
<keyword evidence="5" id="KW-0808">Transferase</keyword>
<dbReference type="InterPro" id="IPR011993">
    <property type="entry name" value="PH-like_dom_sf"/>
</dbReference>
<organism evidence="15 16">
    <name type="scientific">Clavelina lepadiformis</name>
    <name type="common">Light-bulb sea squirt</name>
    <name type="synonym">Ascidia lepadiformis</name>
    <dbReference type="NCBI Taxonomy" id="159417"/>
    <lineage>
        <taxon>Eukaryota</taxon>
        <taxon>Metazoa</taxon>
        <taxon>Chordata</taxon>
        <taxon>Tunicata</taxon>
        <taxon>Ascidiacea</taxon>
        <taxon>Aplousobranchia</taxon>
        <taxon>Clavelinidae</taxon>
        <taxon>Clavelina</taxon>
    </lineage>
</organism>
<evidence type="ECO:0000256" key="7">
    <source>
        <dbReference type="ARBA" id="ARBA00022777"/>
    </source>
</evidence>
<evidence type="ECO:0000313" key="15">
    <source>
        <dbReference type="EMBL" id="CAK8671340.1"/>
    </source>
</evidence>
<dbReference type="CDD" id="cd01262">
    <property type="entry name" value="PH_PDK1"/>
    <property type="match status" value="1"/>
</dbReference>
<comment type="catalytic activity">
    <reaction evidence="9">
        <text>L-threonyl-[protein] + ATP = O-phospho-L-threonyl-[protein] + ADP + H(+)</text>
        <dbReference type="Rhea" id="RHEA:46608"/>
        <dbReference type="Rhea" id="RHEA-COMP:11060"/>
        <dbReference type="Rhea" id="RHEA-COMP:11605"/>
        <dbReference type="ChEBI" id="CHEBI:15378"/>
        <dbReference type="ChEBI" id="CHEBI:30013"/>
        <dbReference type="ChEBI" id="CHEBI:30616"/>
        <dbReference type="ChEBI" id="CHEBI:61977"/>
        <dbReference type="ChEBI" id="CHEBI:456216"/>
        <dbReference type="EC" id="2.7.11.1"/>
    </reaction>
</comment>
<evidence type="ECO:0000256" key="2">
    <source>
        <dbReference type="ARBA" id="ARBA00012513"/>
    </source>
</evidence>
<dbReference type="Gene3D" id="3.30.200.20">
    <property type="entry name" value="Phosphorylase Kinase, domain 1"/>
    <property type="match status" value="1"/>
</dbReference>
<accession>A0ABP0EYV1</accession>